<dbReference type="InterPro" id="IPR000700">
    <property type="entry name" value="PAS-assoc_C"/>
</dbReference>
<dbReference type="SUPFAM" id="SSF55785">
    <property type="entry name" value="PYP-like sensor domain (PAS domain)"/>
    <property type="match status" value="2"/>
</dbReference>
<dbReference type="PANTHER" id="PTHR44757">
    <property type="entry name" value="DIGUANYLATE CYCLASE DGCP"/>
    <property type="match status" value="1"/>
</dbReference>
<dbReference type="SMART" id="SM00267">
    <property type="entry name" value="GGDEF"/>
    <property type="match status" value="1"/>
</dbReference>
<feature type="domain" description="PAS" evidence="2">
    <location>
        <begin position="325"/>
        <end position="367"/>
    </location>
</feature>
<dbReference type="InterPro" id="IPR043128">
    <property type="entry name" value="Rev_trsase/Diguanyl_cyclase"/>
</dbReference>
<evidence type="ECO:0000256" key="1">
    <source>
        <dbReference type="SAM" id="Phobius"/>
    </source>
</evidence>
<dbReference type="CDD" id="cd01949">
    <property type="entry name" value="GGDEF"/>
    <property type="match status" value="1"/>
</dbReference>
<dbReference type="InterPro" id="IPR035965">
    <property type="entry name" value="PAS-like_dom_sf"/>
</dbReference>
<dbReference type="SUPFAM" id="SSF55073">
    <property type="entry name" value="Nucleotide cyclase"/>
    <property type="match status" value="1"/>
</dbReference>
<dbReference type="Proteomes" id="UP000055019">
    <property type="component" value="Unassembled WGS sequence"/>
</dbReference>
<dbReference type="Gene3D" id="3.30.70.270">
    <property type="match status" value="1"/>
</dbReference>
<evidence type="ECO:0000259" key="3">
    <source>
        <dbReference type="PROSITE" id="PS50113"/>
    </source>
</evidence>
<dbReference type="InterPro" id="IPR000160">
    <property type="entry name" value="GGDEF_dom"/>
</dbReference>
<dbReference type="EMBL" id="FCOM02000111">
    <property type="protein sequence ID" value="SAL88046.1"/>
    <property type="molecule type" value="Genomic_DNA"/>
</dbReference>
<dbReference type="InterPro" id="IPR052155">
    <property type="entry name" value="Biofilm_reg_signaling"/>
</dbReference>
<dbReference type="InterPro" id="IPR035919">
    <property type="entry name" value="EAL_sf"/>
</dbReference>
<keyword evidence="1" id="KW-1133">Transmembrane helix</keyword>
<dbReference type="PROSITE" id="PS50112">
    <property type="entry name" value="PAS"/>
    <property type="match status" value="1"/>
</dbReference>
<dbReference type="InterPro" id="IPR001633">
    <property type="entry name" value="EAL_dom"/>
</dbReference>
<feature type="transmembrane region" description="Helical" evidence="1">
    <location>
        <begin position="159"/>
        <end position="179"/>
    </location>
</feature>
<evidence type="ECO:0000259" key="4">
    <source>
        <dbReference type="PROSITE" id="PS50883"/>
    </source>
</evidence>
<dbReference type="CDD" id="cd00130">
    <property type="entry name" value="PAS"/>
    <property type="match status" value="1"/>
</dbReference>
<sequence length="888" mass="97472">MIVRARDTAGASLHYATSIQRDLETLLALHTDANADFLKSVAIARIGTEAWPVARAAAAQVLYDRLDSAYHDPILGSADGQIIDALRRRSGLWLSQLDDVSQHTSQLGSSVAVDSRLLLTANASLHWITGQIAGLHARQEVLIANMQADAEHRLARERVALLLAGVTAVAFLCLAILAGHRESLAKAKSGIVAHEADARFREYFEQHPLAMLIYDVETLEILTSNASAQQQYAYTADAFRGLSVAALRPQSDVGEFMCDLRRFRQSSARSGSAGLRRHVRADGTMIYVQVSFHFLRFASREACFITAVEVTEQERLRLELSLRGRALDAALNAVVITRSDGDRHIVHYVNGAFERITGFAASDVVGNDFSVVIRGVAPGEAHCLLLDALTNRTEFAGQLLTAKRDAAPFWAQWHVAPVVHDDAGATHLVTVFSDVTELMTSREQLRRQAKFDALTDLPNRYALNAALDRAVENARNMNASVALAFFDLDNFKDINDTLGHAAGDRLLREVALRFERYAGQDLFVARYGGDEFVAVFPNVTDASVVDRSVSALRATVASVDTCGNEFKVDASVGVAYFPRDGNTPDVLLRHADLALYRAKRDGGNCVRRFEASMRDAAHERFALSTKLRNALKQREFLLYYQPRVQPASRQVEGFEALLRWRDPERGLVSPSEFISHAEKTGLIVDIGEWVLAEACRQAATLAATQSPVTFSVNVSPLQFSRSDFPQLLARTLRDTGLRPSLLEIEVTEGVLMDPAALPALHAVRALGVQVAIDDFGTGYSSLAYVRSFRADTLKLDMSFVRGIGRSKEDEAIVKAILGLGETLGMRVVAEGVETREQLEFVLRHGCDAIQGYYFGRPMPMAAISEFLRSFGTLAAGEGRSELEGLVQN</sequence>
<dbReference type="InterPro" id="IPR000014">
    <property type="entry name" value="PAS"/>
</dbReference>
<reference evidence="6" key="1">
    <citation type="submission" date="2016-01" db="EMBL/GenBank/DDBJ databases">
        <authorList>
            <person name="Peeters C."/>
        </authorList>
    </citation>
    <scope>NUCLEOTIDE SEQUENCE [LARGE SCALE GENOMIC DNA]</scope>
    <source>
        <strain evidence="6">LMG 29317</strain>
    </source>
</reference>
<evidence type="ECO:0000313" key="6">
    <source>
        <dbReference type="EMBL" id="SAL88046.1"/>
    </source>
</evidence>
<dbReference type="NCBIfam" id="TIGR00254">
    <property type="entry name" value="GGDEF"/>
    <property type="match status" value="1"/>
</dbReference>
<dbReference type="Gene3D" id="3.20.20.450">
    <property type="entry name" value="EAL domain"/>
    <property type="match status" value="1"/>
</dbReference>
<feature type="domain" description="GGDEF" evidence="5">
    <location>
        <begin position="479"/>
        <end position="611"/>
    </location>
</feature>
<comment type="caution">
    <text evidence="6">The sequence shown here is derived from an EMBL/GenBank/DDBJ whole genome shotgun (WGS) entry which is preliminary data.</text>
</comment>
<dbReference type="SMART" id="SM00052">
    <property type="entry name" value="EAL"/>
    <property type="match status" value="1"/>
</dbReference>
<evidence type="ECO:0000313" key="7">
    <source>
        <dbReference type="Proteomes" id="UP000055019"/>
    </source>
</evidence>
<dbReference type="AlphaFoldDB" id="A0A158L3V1"/>
<gene>
    <name evidence="6" type="ORF">AWB74_08377</name>
</gene>
<dbReference type="Pfam" id="PF00990">
    <property type="entry name" value="GGDEF"/>
    <property type="match status" value="1"/>
</dbReference>
<feature type="domain" description="PAC" evidence="3">
    <location>
        <begin position="393"/>
        <end position="447"/>
    </location>
</feature>
<accession>A0A158L3V1</accession>
<evidence type="ECO:0000259" key="5">
    <source>
        <dbReference type="PROSITE" id="PS50887"/>
    </source>
</evidence>
<protein>
    <submittedName>
        <fullName evidence="6">Diguanylate cyclase/phosphodiesterase with PAS/PAC and GAF sensor(S)</fullName>
    </submittedName>
</protein>
<keyword evidence="1" id="KW-0812">Transmembrane</keyword>
<evidence type="ECO:0000259" key="2">
    <source>
        <dbReference type="PROSITE" id="PS50112"/>
    </source>
</evidence>
<keyword evidence="1" id="KW-0472">Membrane</keyword>
<dbReference type="PANTHER" id="PTHR44757:SF2">
    <property type="entry name" value="BIOFILM ARCHITECTURE MAINTENANCE PROTEIN MBAA"/>
    <property type="match status" value="1"/>
</dbReference>
<dbReference type="Gene3D" id="3.30.450.20">
    <property type="entry name" value="PAS domain"/>
    <property type="match status" value="2"/>
</dbReference>
<dbReference type="PROSITE" id="PS50883">
    <property type="entry name" value="EAL"/>
    <property type="match status" value="1"/>
</dbReference>
<dbReference type="PROSITE" id="PS50887">
    <property type="entry name" value="GGDEF"/>
    <property type="match status" value="1"/>
</dbReference>
<name>A0A158L3V1_9BURK</name>
<dbReference type="Pfam" id="PF13426">
    <property type="entry name" value="PAS_9"/>
    <property type="match status" value="2"/>
</dbReference>
<keyword evidence="7" id="KW-1185">Reference proteome</keyword>
<dbReference type="CDD" id="cd01948">
    <property type="entry name" value="EAL"/>
    <property type="match status" value="1"/>
</dbReference>
<dbReference type="NCBIfam" id="TIGR00229">
    <property type="entry name" value="sensory_box"/>
    <property type="match status" value="2"/>
</dbReference>
<dbReference type="InterPro" id="IPR029787">
    <property type="entry name" value="Nucleotide_cyclase"/>
</dbReference>
<proteinExistence type="predicted"/>
<feature type="domain" description="EAL" evidence="4">
    <location>
        <begin position="620"/>
        <end position="871"/>
    </location>
</feature>
<dbReference type="PROSITE" id="PS50113">
    <property type="entry name" value="PAC"/>
    <property type="match status" value="1"/>
</dbReference>
<dbReference type="SMART" id="SM00091">
    <property type="entry name" value="PAS"/>
    <property type="match status" value="2"/>
</dbReference>
<dbReference type="Pfam" id="PF00563">
    <property type="entry name" value="EAL"/>
    <property type="match status" value="1"/>
</dbReference>
<organism evidence="6 7">
    <name type="scientific">Caballeronia arvi</name>
    <dbReference type="NCBI Taxonomy" id="1777135"/>
    <lineage>
        <taxon>Bacteria</taxon>
        <taxon>Pseudomonadati</taxon>
        <taxon>Pseudomonadota</taxon>
        <taxon>Betaproteobacteria</taxon>
        <taxon>Burkholderiales</taxon>
        <taxon>Burkholderiaceae</taxon>
        <taxon>Caballeronia</taxon>
    </lineage>
</organism>
<dbReference type="SUPFAM" id="SSF141868">
    <property type="entry name" value="EAL domain-like"/>
    <property type="match status" value="1"/>
</dbReference>